<dbReference type="EMBL" id="JAIWYP010000007">
    <property type="protein sequence ID" value="KAH3798906.1"/>
    <property type="molecule type" value="Genomic_DNA"/>
</dbReference>
<reference evidence="6" key="1">
    <citation type="journal article" date="2019" name="bioRxiv">
        <title>The Genome of the Zebra Mussel, Dreissena polymorpha: A Resource for Invasive Species Research.</title>
        <authorList>
            <person name="McCartney M.A."/>
            <person name="Auch B."/>
            <person name="Kono T."/>
            <person name="Mallez S."/>
            <person name="Zhang Y."/>
            <person name="Obille A."/>
            <person name="Becker A."/>
            <person name="Abrahante J.E."/>
            <person name="Garbe J."/>
            <person name="Badalamenti J.P."/>
            <person name="Herman A."/>
            <person name="Mangelson H."/>
            <person name="Liachko I."/>
            <person name="Sullivan S."/>
            <person name="Sone E.D."/>
            <person name="Koren S."/>
            <person name="Silverstein K.A.T."/>
            <person name="Beckman K.B."/>
            <person name="Gohl D.M."/>
        </authorList>
    </citation>
    <scope>NUCLEOTIDE SEQUENCE</scope>
    <source>
        <strain evidence="6">Duluth1</strain>
        <tissue evidence="6">Whole animal</tissue>
    </source>
</reference>
<evidence type="ECO:0000259" key="5">
    <source>
        <dbReference type="PROSITE" id="PS01248"/>
    </source>
</evidence>
<dbReference type="Pfam" id="PF00053">
    <property type="entry name" value="EGF_laminin"/>
    <property type="match status" value="2"/>
</dbReference>
<evidence type="ECO:0000259" key="4">
    <source>
        <dbReference type="PROSITE" id="PS00022"/>
    </source>
</evidence>
<dbReference type="InterPro" id="IPR002049">
    <property type="entry name" value="LE_dom"/>
</dbReference>
<accession>A0A9D4J3X5</accession>
<keyword evidence="3" id="KW-0472">Membrane</keyword>
<evidence type="ECO:0000313" key="7">
    <source>
        <dbReference type="Proteomes" id="UP000828390"/>
    </source>
</evidence>
<dbReference type="Gene3D" id="2.170.300.10">
    <property type="entry name" value="Tie2 ligand-binding domain superfamily"/>
    <property type="match status" value="1"/>
</dbReference>
<dbReference type="PRINTS" id="PR00011">
    <property type="entry name" value="EGFLAMININ"/>
</dbReference>
<dbReference type="SMART" id="SM00181">
    <property type="entry name" value="EGF"/>
    <property type="match status" value="4"/>
</dbReference>
<comment type="caution">
    <text evidence="6">The sequence shown here is derived from an EMBL/GenBank/DDBJ whole genome shotgun (WGS) entry which is preliminary data.</text>
</comment>
<evidence type="ECO:0000313" key="6">
    <source>
        <dbReference type="EMBL" id="KAH3798906.1"/>
    </source>
</evidence>
<dbReference type="PANTHER" id="PTHR24043:SF8">
    <property type="entry name" value="EGF-LIKE DOMAIN-CONTAINING PROTEIN"/>
    <property type="match status" value="1"/>
</dbReference>
<feature type="region of interest" description="Disordered" evidence="2">
    <location>
        <begin position="291"/>
        <end position="318"/>
    </location>
</feature>
<name>A0A9D4J3X5_DREPO</name>
<dbReference type="PANTHER" id="PTHR24043">
    <property type="entry name" value="SCAVENGER RECEPTOR CLASS F"/>
    <property type="match status" value="1"/>
</dbReference>
<gene>
    <name evidence="6" type="ORF">DPMN_152509</name>
</gene>
<dbReference type="InterPro" id="IPR042635">
    <property type="entry name" value="MEGF10/SREC1/2-like"/>
</dbReference>
<dbReference type="InterPro" id="IPR000742">
    <property type="entry name" value="EGF"/>
</dbReference>
<protein>
    <submittedName>
        <fullName evidence="6">Uncharacterized protein</fullName>
    </submittedName>
</protein>
<evidence type="ECO:0000256" key="2">
    <source>
        <dbReference type="SAM" id="MobiDB-lite"/>
    </source>
</evidence>
<dbReference type="GO" id="GO:0005044">
    <property type="term" value="F:scavenger receptor activity"/>
    <property type="evidence" value="ECO:0007669"/>
    <property type="project" value="InterPro"/>
</dbReference>
<feature type="domain" description="EGF-like" evidence="4">
    <location>
        <begin position="9"/>
        <end position="20"/>
    </location>
</feature>
<keyword evidence="3" id="KW-0812">Transmembrane</keyword>
<dbReference type="PROSITE" id="PS00022">
    <property type="entry name" value="EGF_1"/>
    <property type="match status" value="1"/>
</dbReference>
<feature type="compositionally biased region" description="Polar residues" evidence="2">
    <location>
        <begin position="295"/>
        <end position="310"/>
    </location>
</feature>
<proteinExistence type="predicted"/>
<dbReference type="AlphaFoldDB" id="A0A9D4J3X5"/>
<sequence length="331" mass="35823">MCNRTNGRCTCLTDFTGDSCNQCLAGKYGALCGNHCSIGCTKGTCYKDNGTCICMESFTGSNCANCVNGKYGLTCEKTCSNGCINNACNKIDGSCACLPNFTGVVCDQCVKNKYGQACDKTCAPGCDSKGCNKNDGECFVCTTKRIFGFKCDLECSKHCLNQSCHINGDCDLGCATNSYGKRCDDPCPENCAVIEKASACLQISGVCLRGCKDGYEGDICVQVSKQDGAESSGKIARIAGGVAAVVFVALSLIGVWVFVRTRHNRRRTSTDYETTQVRVNDTNDFHLYERLNERPNGNDTSNRRYNNTPTDDIAMTRDNSSHDYQNFAQTI</sequence>
<evidence type="ECO:0000256" key="3">
    <source>
        <dbReference type="SAM" id="Phobius"/>
    </source>
</evidence>
<keyword evidence="1" id="KW-0245">EGF-like domain</keyword>
<evidence type="ECO:0000256" key="1">
    <source>
        <dbReference type="ARBA" id="ARBA00022536"/>
    </source>
</evidence>
<feature type="domain" description="Laminin EGF-like" evidence="5">
    <location>
        <begin position="95"/>
        <end position="126"/>
    </location>
</feature>
<dbReference type="Proteomes" id="UP000828390">
    <property type="component" value="Unassembled WGS sequence"/>
</dbReference>
<organism evidence="6 7">
    <name type="scientific">Dreissena polymorpha</name>
    <name type="common">Zebra mussel</name>
    <name type="synonym">Mytilus polymorpha</name>
    <dbReference type="NCBI Taxonomy" id="45954"/>
    <lineage>
        <taxon>Eukaryota</taxon>
        <taxon>Metazoa</taxon>
        <taxon>Spiralia</taxon>
        <taxon>Lophotrochozoa</taxon>
        <taxon>Mollusca</taxon>
        <taxon>Bivalvia</taxon>
        <taxon>Autobranchia</taxon>
        <taxon>Heteroconchia</taxon>
        <taxon>Euheterodonta</taxon>
        <taxon>Imparidentia</taxon>
        <taxon>Neoheterodontei</taxon>
        <taxon>Myida</taxon>
        <taxon>Dreissenoidea</taxon>
        <taxon>Dreissenidae</taxon>
        <taxon>Dreissena</taxon>
    </lineage>
</organism>
<dbReference type="PROSITE" id="PS01248">
    <property type="entry name" value="EGF_LAM_1"/>
    <property type="match status" value="2"/>
</dbReference>
<feature type="transmembrane region" description="Helical" evidence="3">
    <location>
        <begin position="238"/>
        <end position="259"/>
    </location>
</feature>
<reference evidence="6" key="2">
    <citation type="submission" date="2020-11" db="EMBL/GenBank/DDBJ databases">
        <authorList>
            <person name="McCartney M.A."/>
            <person name="Auch B."/>
            <person name="Kono T."/>
            <person name="Mallez S."/>
            <person name="Becker A."/>
            <person name="Gohl D.M."/>
            <person name="Silverstein K.A.T."/>
            <person name="Koren S."/>
            <person name="Bechman K.B."/>
            <person name="Herman A."/>
            <person name="Abrahante J.E."/>
            <person name="Garbe J."/>
        </authorList>
    </citation>
    <scope>NUCLEOTIDE SEQUENCE</scope>
    <source>
        <strain evidence="6">Duluth1</strain>
        <tissue evidence="6">Whole animal</tissue>
    </source>
</reference>
<keyword evidence="7" id="KW-1185">Reference proteome</keyword>
<keyword evidence="3" id="KW-1133">Transmembrane helix</keyword>
<feature type="domain" description="Laminin EGF-like" evidence="5">
    <location>
        <begin position="9"/>
        <end position="40"/>
    </location>
</feature>